<feature type="region of interest" description="Disordered" evidence="7">
    <location>
        <begin position="229"/>
        <end position="249"/>
    </location>
</feature>
<dbReference type="PANTHER" id="PTHR12219:SF8">
    <property type="entry name" value="NADH DEHYDROGENASE [UBIQUINONE] IRON-SULFUR PROTEIN 4, MITOCHONDRIAL"/>
    <property type="match status" value="1"/>
</dbReference>
<evidence type="ECO:0000256" key="3">
    <source>
        <dbReference type="ARBA" id="ARBA00022660"/>
    </source>
</evidence>
<keyword evidence="2" id="KW-0813">Transport</keyword>
<evidence type="ECO:0000313" key="8">
    <source>
        <dbReference type="EMBL" id="SHL72879.1"/>
    </source>
</evidence>
<dbReference type="RefSeq" id="WP_079543799.1">
    <property type="nucleotide sequence ID" value="NZ_LT670844.1"/>
</dbReference>
<reference evidence="8 9" key="1">
    <citation type="submission" date="2016-11" db="EMBL/GenBank/DDBJ databases">
        <authorList>
            <person name="Jaros S."/>
            <person name="Januszkiewicz K."/>
            <person name="Wedrychowicz H."/>
        </authorList>
    </citation>
    <scope>NUCLEOTIDE SEQUENCE [LARGE SCALE GENOMIC DNA]</scope>
    <source>
        <strain evidence="8 9">GAS499</strain>
    </source>
</reference>
<keyword evidence="5" id="KW-0249">Electron transport</keyword>
<dbReference type="AlphaFoldDB" id="A0A1M7D127"/>
<dbReference type="Proteomes" id="UP000189935">
    <property type="component" value="Chromosome I"/>
</dbReference>
<accession>A0A1M7D127</accession>
<dbReference type="GO" id="GO:0016020">
    <property type="term" value="C:membrane"/>
    <property type="evidence" value="ECO:0007669"/>
    <property type="project" value="UniProtKB-SubCell"/>
</dbReference>
<evidence type="ECO:0000256" key="5">
    <source>
        <dbReference type="ARBA" id="ARBA00022982"/>
    </source>
</evidence>
<evidence type="ECO:0000256" key="2">
    <source>
        <dbReference type="ARBA" id="ARBA00022448"/>
    </source>
</evidence>
<keyword evidence="4" id="KW-0809">Transit peptide</keyword>
<evidence type="ECO:0000313" key="9">
    <source>
        <dbReference type="Proteomes" id="UP000189935"/>
    </source>
</evidence>
<evidence type="ECO:0000256" key="7">
    <source>
        <dbReference type="SAM" id="MobiDB-lite"/>
    </source>
</evidence>
<evidence type="ECO:0000256" key="1">
    <source>
        <dbReference type="ARBA" id="ARBA00004370"/>
    </source>
</evidence>
<dbReference type="InterPro" id="IPR006885">
    <property type="entry name" value="NADH_UbQ_FeS_4_mit-like"/>
</dbReference>
<dbReference type="Pfam" id="PF04800">
    <property type="entry name" value="NDUS4"/>
    <property type="match status" value="1"/>
</dbReference>
<protein>
    <submittedName>
        <fullName evidence="8">ETC complex I subunit conserved region</fullName>
    </submittedName>
</protein>
<organism evidence="8 9">
    <name type="scientific">Bradyrhizobium lablabi</name>
    <dbReference type="NCBI Taxonomy" id="722472"/>
    <lineage>
        <taxon>Bacteria</taxon>
        <taxon>Pseudomonadati</taxon>
        <taxon>Pseudomonadota</taxon>
        <taxon>Alphaproteobacteria</taxon>
        <taxon>Hyphomicrobiales</taxon>
        <taxon>Nitrobacteraceae</taxon>
        <taxon>Bradyrhizobium</taxon>
    </lineage>
</organism>
<dbReference type="PANTHER" id="PTHR12219">
    <property type="entry name" value="NADH-UBIQUINONE OXIDOREDUCTASE"/>
    <property type="match status" value="1"/>
</dbReference>
<keyword evidence="6" id="KW-0472">Membrane</keyword>
<gene>
    <name evidence="8" type="ORF">SAMN05444159_6663</name>
</gene>
<keyword evidence="3" id="KW-0679">Respiratory chain</keyword>
<dbReference type="GO" id="GO:0022900">
    <property type="term" value="P:electron transport chain"/>
    <property type="evidence" value="ECO:0007669"/>
    <property type="project" value="InterPro"/>
</dbReference>
<dbReference type="InterPro" id="IPR038532">
    <property type="entry name" value="NDUFS4-like_sf"/>
</dbReference>
<proteinExistence type="predicted"/>
<comment type="subcellular location">
    <subcellularLocation>
        <location evidence="1">Membrane</location>
    </subcellularLocation>
</comment>
<dbReference type="EMBL" id="LT670844">
    <property type="protein sequence ID" value="SHL72879.1"/>
    <property type="molecule type" value="Genomic_DNA"/>
</dbReference>
<name>A0A1M7D127_9BRAD</name>
<evidence type="ECO:0000256" key="6">
    <source>
        <dbReference type="ARBA" id="ARBA00023136"/>
    </source>
</evidence>
<dbReference type="Gene3D" id="3.30.160.190">
    <property type="entry name" value="atu1810 like domain"/>
    <property type="match status" value="1"/>
</dbReference>
<feature type="compositionally biased region" description="Polar residues" evidence="7">
    <location>
        <begin position="229"/>
        <end position="238"/>
    </location>
</feature>
<evidence type="ECO:0000256" key="4">
    <source>
        <dbReference type="ARBA" id="ARBA00022946"/>
    </source>
</evidence>
<sequence length="249" mass="27357">MLQETNSAHECWTERDGAARAASTRSVFPDDALALICKPARSAMTSGKARTRDWKLRFEPRSRPLIEPLMGWTGCDDTLSQVELTFPSAAAAVAYARRQGLRYILQGADDLLGADTPEARPVANLNAANANSSRSGVRPWRLEWVERTLGLEGMHNTPGPACGPAARYASPQDVLHDRDLSPVQKRNVLRRWALDAYLIELALFNGEPQTDPSRLDEVIDALFDLDETQASTSAQRTPVTARDCEGRAA</sequence>